<reference evidence="1 2" key="1">
    <citation type="submission" date="2015-05" db="EMBL/GenBank/DDBJ databases">
        <title>Draft genome sequence of Lampropedia sp. CT6, isolated from the microbial mat of a hot water spring, located at Manikaran, India.</title>
        <authorList>
            <person name="Tripathi C."/>
            <person name="Rani P."/>
            <person name="Mahato N.K."/>
            <person name="Lal R."/>
        </authorList>
    </citation>
    <scope>NUCLEOTIDE SEQUENCE [LARGE SCALE GENOMIC DNA]</scope>
    <source>
        <strain evidence="1 2">CT6</strain>
    </source>
</reference>
<dbReference type="STRING" id="1610491.AAV94_01105"/>
<evidence type="ECO:0000313" key="2">
    <source>
        <dbReference type="Proteomes" id="UP000050580"/>
    </source>
</evidence>
<dbReference type="Proteomes" id="UP000050580">
    <property type="component" value="Unassembled WGS sequence"/>
</dbReference>
<dbReference type="AlphaFoldDB" id="A0A0U1Q2R4"/>
<sequence length="93" mass="10110">MAVPTLQITEPESGQFRGRVTCDEEVLGEIHEDSLAAVIRVAAGDWGTPVEAMHIWFDHVSVGTIPRADMHAQADALAQQLLELRAAIEDDSC</sequence>
<dbReference type="OrthoDB" id="8821254at2"/>
<gene>
    <name evidence="1" type="ORF">AAV94_01105</name>
</gene>
<accession>A0A0U1Q2R4</accession>
<comment type="caution">
    <text evidence="1">The sequence shown here is derived from an EMBL/GenBank/DDBJ whole genome shotgun (WGS) entry which is preliminary data.</text>
</comment>
<keyword evidence="2" id="KW-1185">Reference proteome</keyword>
<dbReference type="RefSeq" id="WP_046740475.1">
    <property type="nucleotide sequence ID" value="NZ_LBNQ01000009.1"/>
</dbReference>
<name>A0A0U1Q2R4_9BURK</name>
<protein>
    <submittedName>
        <fullName evidence="1">Uncharacterized protein</fullName>
    </submittedName>
</protein>
<dbReference type="EMBL" id="LBNQ01000009">
    <property type="protein sequence ID" value="KKW69040.1"/>
    <property type="molecule type" value="Genomic_DNA"/>
</dbReference>
<organism evidence="1 2">
    <name type="scientific">Lampropedia cohaerens</name>
    <dbReference type="NCBI Taxonomy" id="1610491"/>
    <lineage>
        <taxon>Bacteria</taxon>
        <taxon>Pseudomonadati</taxon>
        <taxon>Pseudomonadota</taxon>
        <taxon>Betaproteobacteria</taxon>
        <taxon>Burkholderiales</taxon>
        <taxon>Comamonadaceae</taxon>
        <taxon>Lampropedia</taxon>
    </lineage>
</organism>
<proteinExistence type="predicted"/>
<evidence type="ECO:0000313" key="1">
    <source>
        <dbReference type="EMBL" id="KKW69040.1"/>
    </source>
</evidence>